<gene>
    <name evidence="2" type="ORF">WN944_023976</name>
</gene>
<keyword evidence="1" id="KW-0732">Signal</keyword>
<dbReference type="PANTHER" id="PTHR47266">
    <property type="entry name" value="ENDONUCLEASE-RELATED"/>
    <property type="match status" value="1"/>
</dbReference>
<organism evidence="2 3">
    <name type="scientific">Citrus x changshan-huyou</name>
    <dbReference type="NCBI Taxonomy" id="2935761"/>
    <lineage>
        <taxon>Eukaryota</taxon>
        <taxon>Viridiplantae</taxon>
        <taxon>Streptophyta</taxon>
        <taxon>Embryophyta</taxon>
        <taxon>Tracheophyta</taxon>
        <taxon>Spermatophyta</taxon>
        <taxon>Magnoliopsida</taxon>
        <taxon>eudicotyledons</taxon>
        <taxon>Gunneridae</taxon>
        <taxon>Pentapetalae</taxon>
        <taxon>rosids</taxon>
        <taxon>malvids</taxon>
        <taxon>Sapindales</taxon>
        <taxon>Rutaceae</taxon>
        <taxon>Aurantioideae</taxon>
        <taxon>Citrus</taxon>
    </lineage>
</organism>
<feature type="chain" id="PRO_5042916774" evidence="1">
    <location>
        <begin position="27"/>
        <end position="263"/>
    </location>
</feature>
<dbReference type="Gene3D" id="3.30.420.10">
    <property type="entry name" value="Ribonuclease H-like superfamily/Ribonuclease H"/>
    <property type="match status" value="1"/>
</dbReference>
<keyword evidence="3" id="KW-1185">Reference proteome</keyword>
<dbReference type="Proteomes" id="UP001428341">
    <property type="component" value="Unassembled WGS sequence"/>
</dbReference>
<reference evidence="2 3" key="1">
    <citation type="submission" date="2024-05" db="EMBL/GenBank/DDBJ databases">
        <title>Haplotype-resolved chromosome-level genome assembly of Huyou (Citrus changshanensis).</title>
        <authorList>
            <person name="Miao C."/>
            <person name="Chen W."/>
            <person name="Wu Y."/>
            <person name="Wang L."/>
            <person name="Zhao S."/>
            <person name="Grierson D."/>
            <person name="Xu C."/>
            <person name="Chen K."/>
        </authorList>
    </citation>
    <scope>NUCLEOTIDE SEQUENCE [LARGE SCALE GENOMIC DNA]</scope>
    <source>
        <strain evidence="2">01-14</strain>
        <tissue evidence="2">Leaf</tissue>
    </source>
</reference>
<dbReference type="GO" id="GO:0003676">
    <property type="term" value="F:nucleic acid binding"/>
    <property type="evidence" value="ECO:0007669"/>
    <property type="project" value="InterPro"/>
</dbReference>
<protein>
    <submittedName>
        <fullName evidence="2">Uncharacterized protein</fullName>
    </submittedName>
</protein>
<evidence type="ECO:0000313" key="2">
    <source>
        <dbReference type="EMBL" id="KAK9180841.1"/>
    </source>
</evidence>
<dbReference type="SUPFAM" id="SSF102405">
    <property type="entry name" value="MCP/YpsA-like"/>
    <property type="match status" value="1"/>
</dbReference>
<dbReference type="Gene3D" id="3.40.50.450">
    <property type="match status" value="1"/>
</dbReference>
<dbReference type="AlphaFoldDB" id="A0AAP0LMU2"/>
<feature type="signal peptide" evidence="1">
    <location>
        <begin position="1"/>
        <end position="26"/>
    </location>
</feature>
<dbReference type="InterPro" id="IPR052160">
    <property type="entry name" value="Gypsy_RT_Integrase-like"/>
</dbReference>
<dbReference type="InterPro" id="IPR012337">
    <property type="entry name" value="RNaseH-like_sf"/>
</dbReference>
<proteinExistence type="predicted"/>
<comment type="caution">
    <text evidence="2">The sequence shown here is derived from an EMBL/GenBank/DDBJ whole genome shotgun (WGS) entry which is preliminary data.</text>
</comment>
<dbReference type="EMBL" id="JBCGBO010000024">
    <property type="protein sequence ID" value="KAK9180841.1"/>
    <property type="molecule type" value="Genomic_DNA"/>
</dbReference>
<dbReference type="InterPro" id="IPR036397">
    <property type="entry name" value="RNaseH_sf"/>
</dbReference>
<dbReference type="SUPFAM" id="SSF53098">
    <property type="entry name" value="Ribonuclease H-like"/>
    <property type="match status" value="1"/>
</dbReference>
<name>A0AAP0LMU2_9ROSI</name>
<accession>A0AAP0LMU2</accession>
<evidence type="ECO:0000313" key="3">
    <source>
        <dbReference type="Proteomes" id="UP001428341"/>
    </source>
</evidence>
<evidence type="ECO:0000256" key="1">
    <source>
        <dbReference type="SAM" id="SignalP"/>
    </source>
</evidence>
<sequence length="263" mass="30079">MGHFPSSFGFVYILVVVDYVSKWIEAIPCRHNDHKIVIHLLKENLLSRFGIPRAIISDGGISTYRLVYEKSCHLPVELEHKSFWVIKAFNSNLDDAGNKIYKVRCERLRLLMINEIPADIRWLIDAKVRLVGMISVNREDKIKFVKDGMSKESLDDILRSFETHPSGYGQREIQSLWKLFQKESAQFSLRNLTLKDHLCTFWISLWKVEGVRSAAIDLGRAIVETKLHLVYGGGDRELSKLVSEAAFVRGSQVLGIIPKALNL</sequence>